<dbReference type="SUPFAM" id="SSF82051">
    <property type="entry name" value="Obg GTP-binding protein N-terminal domain"/>
    <property type="match status" value="1"/>
</dbReference>
<evidence type="ECO:0000256" key="2">
    <source>
        <dbReference type="ARBA" id="ARBA00023134"/>
    </source>
</evidence>
<dbReference type="InterPro" id="IPR027417">
    <property type="entry name" value="P-loop_NTPase"/>
</dbReference>
<dbReference type="InterPro" id="IPR006073">
    <property type="entry name" value="GTP-bd"/>
</dbReference>
<feature type="domain" description="OBG-type G" evidence="4">
    <location>
        <begin position="154"/>
        <end position="306"/>
    </location>
</feature>
<organism evidence="6 7">
    <name type="scientific">Apolygus lucorum</name>
    <name type="common">Small green plant bug</name>
    <name type="synonym">Lygocoris lucorum</name>
    <dbReference type="NCBI Taxonomy" id="248454"/>
    <lineage>
        <taxon>Eukaryota</taxon>
        <taxon>Metazoa</taxon>
        <taxon>Ecdysozoa</taxon>
        <taxon>Arthropoda</taxon>
        <taxon>Hexapoda</taxon>
        <taxon>Insecta</taxon>
        <taxon>Pterygota</taxon>
        <taxon>Neoptera</taxon>
        <taxon>Paraneoptera</taxon>
        <taxon>Hemiptera</taxon>
        <taxon>Heteroptera</taxon>
        <taxon>Panheteroptera</taxon>
        <taxon>Cimicomorpha</taxon>
        <taxon>Miridae</taxon>
        <taxon>Mirini</taxon>
        <taxon>Apolygus</taxon>
    </lineage>
</organism>
<dbReference type="Pfam" id="PF01926">
    <property type="entry name" value="MMR_HSR1"/>
    <property type="match status" value="1"/>
</dbReference>
<dbReference type="InterPro" id="IPR031167">
    <property type="entry name" value="G_OBG"/>
</dbReference>
<accession>A0A8S9XML2</accession>
<evidence type="ECO:0000259" key="5">
    <source>
        <dbReference type="PROSITE" id="PS51883"/>
    </source>
</evidence>
<dbReference type="PROSITE" id="PS51710">
    <property type="entry name" value="G_OBG"/>
    <property type="match status" value="1"/>
</dbReference>
<dbReference type="InterPro" id="IPR006169">
    <property type="entry name" value="GTP1_OBG_dom"/>
</dbReference>
<keyword evidence="2" id="KW-0342">GTP-binding</keyword>
<dbReference type="CDD" id="cd01898">
    <property type="entry name" value="Obg"/>
    <property type="match status" value="1"/>
</dbReference>
<dbReference type="EMBL" id="WIXP02000006">
    <property type="protein sequence ID" value="KAF6209266.1"/>
    <property type="molecule type" value="Genomic_DNA"/>
</dbReference>
<dbReference type="GO" id="GO:0003924">
    <property type="term" value="F:GTPase activity"/>
    <property type="evidence" value="ECO:0007669"/>
    <property type="project" value="InterPro"/>
</dbReference>
<evidence type="ECO:0000256" key="3">
    <source>
        <dbReference type="SAM" id="Phobius"/>
    </source>
</evidence>
<feature type="transmembrane region" description="Helical" evidence="3">
    <location>
        <begin position="372"/>
        <end position="397"/>
    </location>
</feature>
<keyword evidence="3" id="KW-0812">Transmembrane</keyword>
<dbReference type="AlphaFoldDB" id="A0A8S9XML2"/>
<name>A0A8S9XML2_APOLU</name>
<dbReference type="Proteomes" id="UP000466442">
    <property type="component" value="Unassembled WGS sequence"/>
</dbReference>
<comment type="caution">
    <text evidence="6">The sequence shown here is derived from an EMBL/GenBank/DDBJ whole genome shotgun (WGS) entry which is preliminary data.</text>
</comment>
<protein>
    <recommendedName>
        <fullName evidence="8">OBG-type G domain-containing protein</fullName>
    </recommendedName>
</protein>
<dbReference type="InterPro" id="IPR036726">
    <property type="entry name" value="GTP1_OBG_dom_sf"/>
</dbReference>
<dbReference type="OrthoDB" id="347018at2759"/>
<dbReference type="PANTHER" id="PTHR11702">
    <property type="entry name" value="DEVELOPMENTALLY REGULATED GTP-BINDING PROTEIN-RELATED"/>
    <property type="match status" value="1"/>
</dbReference>
<gene>
    <name evidence="6" type="ORF">GE061_015011</name>
</gene>
<dbReference type="Gene3D" id="3.40.50.300">
    <property type="entry name" value="P-loop containing nucleotide triphosphate hydrolases"/>
    <property type="match status" value="1"/>
</dbReference>
<dbReference type="PRINTS" id="PR00326">
    <property type="entry name" value="GTP1OBG"/>
</dbReference>
<evidence type="ECO:0000256" key="1">
    <source>
        <dbReference type="ARBA" id="ARBA00022741"/>
    </source>
</evidence>
<dbReference type="GO" id="GO:0005525">
    <property type="term" value="F:GTP binding"/>
    <property type="evidence" value="ECO:0007669"/>
    <property type="project" value="UniProtKB-KW"/>
</dbReference>
<dbReference type="Gene3D" id="2.70.210.12">
    <property type="entry name" value="GTP1/OBG domain"/>
    <property type="match status" value="1"/>
</dbReference>
<dbReference type="PANTHER" id="PTHR11702:SF43">
    <property type="entry name" value="GTP-BINDING PROTEIN 10"/>
    <property type="match status" value="1"/>
</dbReference>
<evidence type="ECO:0008006" key="8">
    <source>
        <dbReference type="Google" id="ProtNLM"/>
    </source>
</evidence>
<feature type="domain" description="Obg" evidence="5">
    <location>
        <begin position="18"/>
        <end position="153"/>
    </location>
</feature>
<sequence length="451" mass="47864">MVFFSAILRSSKGFIRKSKFVDSLRLLVRGGSGGNGLPKYGGVGGSGGDIYVLGKEDATLKSVAKANPSKRVVADHGENSLKNRILGAKGHDVTIQVPLGVTVYNEMGQVLGEINEEGDKVLVAKGGPGGNEKSGFSGLRGEKLVVTLDLKLIADVGLVGFPNAGKSTLLSILSNAKPKIASYPFTTIQPNLGVLMYPDLRQITMADLPGLIEGAHANIGMGHRFLKHVERTSILLLVVDVSGFQLGPKYKKRGALETLILLNKELELYKSELLDKPALLVINKMDLPGAEDIYEDMLHAAQDLKSTFDAVPEGLCGWSSCARLSSGIYIILYRFPSMFWRALLHLPPLLGLVSAASDAAGSTYTDSTAVNFFIAISLFVVSFAVTAGALVLGAALVRNSAAPPTSARDMKGKTVIVTGANSGASATEEALEDRPHKPIISKHSNVNFHSV</sequence>
<dbReference type="InterPro" id="IPR045086">
    <property type="entry name" value="OBG_GTPase"/>
</dbReference>
<evidence type="ECO:0000259" key="4">
    <source>
        <dbReference type="PROSITE" id="PS51710"/>
    </source>
</evidence>
<evidence type="ECO:0000313" key="6">
    <source>
        <dbReference type="EMBL" id="KAF6209266.1"/>
    </source>
</evidence>
<dbReference type="GO" id="GO:0042254">
    <property type="term" value="P:ribosome biogenesis"/>
    <property type="evidence" value="ECO:0007669"/>
    <property type="project" value="UniProtKB-UniRule"/>
</dbReference>
<evidence type="ECO:0000313" key="7">
    <source>
        <dbReference type="Proteomes" id="UP000466442"/>
    </source>
</evidence>
<dbReference type="SUPFAM" id="SSF52540">
    <property type="entry name" value="P-loop containing nucleoside triphosphate hydrolases"/>
    <property type="match status" value="1"/>
</dbReference>
<reference evidence="6" key="1">
    <citation type="journal article" date="2021" name="Mol. Ecol. Resour.">
        <title>Apolygus lucorum genome provides insights into omnivorousness and mesophyll feeding.</title>
        <authorList>
            <person name="Liu Y."/>
            <person name="Liu H."/>
            <person name="Wang H."/>
            <person name="Huang T."/>
            <person name="Liu B."/>
            <person name="Yang B."/>
            <person name="Yin L."/>
            <person name="Li B."/>
            <person name="Zhang Y."/>
            <person name="Zhang S."/>
            <person name="Jiang F."/>
            <person name="Zhang X."/>
            <person name="Ren Y."/>
            <person name="Wang B."/>
            <person name="Wang S."/>
            <person name="Lu Y."/>
            <person name="Wu K."/>
            <person name="Fan W."/>
            <person name="Wang G."/>
        </authorList>
    </citation>
    <scope>NUCLEOTIDE SEQUENCE</scope>
    <source>
        <strain evidence="6">12Hb</strain>
    </source>
</reference>
<keyword evidence="1" id="KW-0547">Nucleotide-binding</keyword>
<dbReference type="Pfam" id="PF01018">
    <property type="entry name" value="GTP1_OBG"/>
    <property type="match status" value="1"/>
</dbReference>
<dbReference type="PROSITE" id="PS51883">
    <property type="entry name" value="OBG"/>
    <property type="match status" value="1"/>
</dbReference>
<keyword evidence="7" id="KW-1185">Reference proteome</keyword>
<proteinExistence type="predicted"/>
<keyword evidence="3" id="KW-1133">Transmembrane helix</keyword>
<keyword evidence="3" id="KW-0472">Membrane</keyword>
<dbReference type="GO" id="GO:0005739">
    <property type="term" value="C:mitochondrion"/>
    <property type="evidence" value="ECO:0007669"/>
    <property type="project" value="TreeGrafter"/>
</dbReference>